<reference evidence="3" key="1">
    <citation type="submission" date="2017-02" db="UniProtKB">
        <authorList>
            <consortium name="WormBaseParasite"/>
        </authorList>
    </citation>
    <scope>IDENTIFICATION</scope>
</reference>
<evidence type="ECO:0000313" key="2">
    <source>
        <dbReference type="Proteomes" id="UP000038045"/>
    </source>
</evidence>
<evidence type="ECO:0000256" key="1">
    <source>
        <dbReference type="SAM" id="Phobius"/>
    </source>
</evidence>
<keyword evidence="1" id="KW-1133">Transmembrane helix</keyword>
<feature type="transmembrane region" description="Helical" evidence="1">
    <location>
        <begin position="7"/>
        <end position="23"/>
    </location>
</feature>
<sequence>MFILHFFIFYCITILVVIKGAVFRNEDKTYLQRRENFDKEFKGYQMGQFNSRDIPKINVPISREVIFRSREKCFQKCLVPCGEVTASLSFDDDEGEFPQDILFKCLRLKPPEKSGFRHLISTSPPLIAAAVLLTGIILMLLICIICSIVGTCKRRRRLERNRLPTFNTENVEPMENIEPNRYIKVSTDRNGLIKIDESECADFGECKKITSSEC</sequence>
<dbReference type="WBParaSite" id="PTRK_0001164500.1">
    <property type="protein sequence ID" value="PTRK_0001164500.1"/>
    <property type="gene ID" value="PTRK_0001164500"/>
</dbReference>
<protein>
    <submittedName>
        <fullName evidence="3">Uncharacterized protein</fullName>
    </submittedName>
</protein>
<dbReference type="Proteomes" id="UP000038045">
    <property type="component" value="Unplaced"/>
</dbReference>
<keyword evidence="1" id="KW-0472">Membrane</keyword>
<accession>A0A0N4ZT13</accession>
<proteinExistence type="predicted"/>
<evidence type="ECO:0000313" key="3">
    <source>
        <dbReference type="WBParaSite" id="PTRK_0001164500.1"/>
    </source>
</evidence>
<feature type="transmembrane region" description="Helical" evidence="1">
    <location>
        <begin position="126"/>
        <end position="152"/>
    </location>
</feature>
<dbReference type="AlphaFoldDB" id="A0A0N4ZT13"/>
<keyword evidence="2" id="KW-1185">Reference proteome</keyword>
<name>A0A0N4ZT13_PARTI</name>
<organism evidence="2 3">
    <name type="scientific">Parastrongyloides trichosuri</name>
    <name type="common">Possum-specific nematode worm</name>
    <dbReference type="NCBI Taxonomy" id="131310"/>
    <lineage>
        <taxon>Eukaryota</taxon>
        <taxon>Metazoa</taxon>
        <taxon>Ecdysozoa</taxon>
        <taxon>Nematoda</taxon>
        <taxon>Chromadorea</taxon>
        <taxon>Rhabditida</taxon>
        <taxon>Tylenchina</taxon>
        <taxon>Panagrolaimomorpha</taxon>
        <taxon>Strongyloidoidea</taxon>
        <taxon>Strongyloididae</taxon>
        <taxon>Parastrongyloides</taxon>
    </lineage>
</organism>
<keyword evidence="1" id="KW-0812">Transmembrane</keyword>